<proteinExistence type="predicted"/>
<reference evidence="2 3" key="1">
    <citation type="journal article" date="2015" name="G3 (Bethesda)">
        <title>Insights into Ongoing Evolution of the Hexachlorocyclohexane Catabolic Pathway from Comparative Genomics of Ten Sphingomonadaceae Strains.</title>
        <authorList>
            <person name="Pearce S.L."/>
            <person name="Oakeshott J.G."/>
            <person name="Pandey G."/>
        </authorList>
    </citation>
    <scope>NUCLEOTIDE SEQUENCE [LARGE SCALE GENOMIC DNA]</scope>
    <source>
        <strain evidence="2 3">LL01</strain>
    </source>
</reference>
<dbReference type="EMBL" id="JACT01000001">
    <property type="protein sequence ID" value="KMS56986.1"/>
    <property type="molecule type" value="Genomic_DNA"/>
</dbReference>
<protein>
    <submittedName>
        <fullName evidence="2">Uncharacterized protein</fullName>
    </submittedName>
</protein>
<dbReference type="AlphaFoldDB" id="A0A0J7XZ85"/>
<keyword evidence="1" id="KW-0472">Membrane</keyword>
<feature type="transmembrane region" description="Helical" evidence="1">
    <location>
        <begin position="50"/>
        <end position="71"/>
    </location>
</feature>
<dbReference type="Proteomes" id="UP000052232">
    <property type="component" value="Unassembled WGS sequence"/>
</dbReference>
<sequence length="329" mass="34621">MSRRGMAIAALAGLAAALLVLWMPVGLVEMIVASSGLSEAWPAAAPPLGWKARLMMAGFAGVMAIGLVGLARRDADAPEQEDGKGRAHRVQGARKMGFAFSKLTALARGRAASGIEPDAPILRRADAHPDAPSRPPIFASRDFDGIDIFPRAESGRRSLVARRDPERDTIVPLGKLPMPSAPMPLTDAELPQPAFLRPAGPFAVPTLVEDDIDDDGADEDYATFEAAPVAAEWTAPAMPASVAQPAETIRPAPLPMPSTHGLSISELTERLERGLKHRSRKMSSAGAGGGMIADMPVASAVPVRKTVEQDADEALRAALGALRSMTGRR</sequence>
<evidence type="ECO:0000313" key="3">
    <source>
        <dbReference type="Proteomes" id="UP000052232"/>
    </source>
</evidence>
<accession>A0A0J7XZ85</accession>
<name>A0A0J7XZ85_9SPHN</name>
<keyword evidence="3" id="KW-1185">Reference proteome</keyword>
<organism evidence="2 3">
    <name type="scientific">Sphingobium cupriresistens LL01</name>
    <dbReference type="NCBI Taxonomy" id="1420583"/>
    <lineage>
        <taxon>Bacteria</taxon>
        <taxon>Pseudomonadati</taxon>
        <taxon>Pseudomonadota</taxon>
        <taxon>Alphaproteobacteria</taxon>
        <taxon>Sphingomonadales</taxon>
        <taxon>Sphingomonadaceae</taxon>
        <taxon>Sphingobium</taxon>
    </lineage>
</organism>
<evidence type="ECO:0000256" key="1">
    <source>
        <dbReference type="SAM" id="Phobius"/>
    </source>
</evidence>
<keyword evidence="1" id="KW-0812">Transmembrane</keyword>
<evidence type="ECO:0000313" key="2">
    <source>
        <dbReference type="EMBL" id="KMS56986.1"/>
    </source>
</evidence>
<keyword evidence="1" id="KW-1133">Transmembrane helix</keyword>
<gene>
    <name evidence="2" type="ORF">V473_01655</name>
</gene>
<dbReference type="STRING" id="1420583.V473_01655"/>
<comment type="caution">
    <text evidence="2">The sequence shown here is derived from an EMBL/GenBank/DDBJ whole genome shotgun (WGS) entry which is preliminary data.</text>
</comment>
<dbReference type="PATRIC" id="fig|1420583.3.peg.326"/>